<gene>
    <name evidence="7" type="ORF">PSM36_1397</name>
</gene>
<dbReference type="Proteomes" id="UP000187464">
    <property type="component" value="Chromosome I"/>
</dbReference>
<evidence type="ECO:0000256" key="4">
    <source>
        <dbReference type="PIRSR" id="PIRSR015582-1"/>
    </source>
</evidence>
<evidence type="ECO:0000313" key="7">
    <source>
        <dbReference type="EMBL" id="SCD20219.1"/>
    </source>
</evidence>
<feature type="binding site" evidence="4">
    <location>
        <position position="115"/>
    </location>
    <ligand>
        <name>substrate</name>
    </ligand>
</feature>
<dbReference type="InterPro" id="IPR015813">
    <property type="entry name" value="Pyrv/PenolPyrv_kinase-like_dom"/>
</dbReference>
<dbReference type="GO" id="GO:0016829">
    <property type="term" value="F:lyase activity"/>
    <property type="evidence" value="ECO:0007669"/>
    <property type="project" value="UniProtKB-KW"/>
</dbReference>
<dbReference type="InterPro" id="IPR005000">
    <property type="entry name" value="Aldolase/citrate-lyase_domain"/>
</dbReference>
<evidence type="ECO:0000259" key="6">
    <source>
        <dbReference type="Pfam" id="PF03328"/>
    </source>
</evidence>
<dbReference type="STRING" id="1642647.PSM36_1397"/>
<accession>A0A1R3T2G4</accession>
<dbReference type="Gene3D" id="3.20.20.60">
    <property type="entry name" value="Phosphoenolpyruvate-binding domains"/>
    <property type="match status" value="1"/>
</dbReference>
<evidence type="ECO:0000256" key="5">
    <source>
        <dbReference type="PIRSR" id="PIRSR015582-2"/>
    </source>
</evidence>
<feature type="domain" description="HpcH/HpaI aldolase/citrate lyase" evidence="6">
    <location>
        <begin position="4"/>
        <end position="209"/>
    </location>
</feature>
<sequence length="275" mass="31589">MDSYFFVPGYKLGNIDKIKALGVDEIIIDLEDAVKASDRQMILSRLLSDDINYKEYYIRIPLYDYQGKIDAQLLLSLLENGFRKLVFPKISSLEDFEFIHSYFVNFSPAIILLVETPRLLLEAKDLLLKYKKFISGVAVGSHDFMNTVGGVHSLRNLEFFRLQILYLARMIHVKAIDIASMELQDTQSLEAEIKDGVYKGFDAKLYIHPKQLEVLKSIKLYSTDELAWAHGVEDAFKQTQGKADEFNPVVIDGVIIEKPHLRRAAKILNYYNENI</sequence>
<dbReference type="EMBL" id="LT605205">
    <property type="protein sequence ID" value="SCD20219.1"/>
    <property type="molecule type" value="Genomic_DNA"/>
</dbReference>
<keyword evidence="2 5" id="KW-0479">Metal-binding</keyword>
<reference evidence="7 8" key="1">
    <citation type="submission" date="2016-08" db="EMBL/GenBank/DDBJ databases">
        <authorList>
            <person name="Seilhamer J.J."/>
        </authorList>
    </citation>
    <scope>NUCLEOTIDE SEQUENCE [LARGE SCALE GENOMIC DNA]</scope>
    <source>
        <strain evidence="7">M3/6</strain>
    </source>
</reference>
<dbReference type="Pfam" id="PF03328">
    <property type="entry name" value="HpcH_HpaI"/>
    <property type="match status" value="1"/>
</dbReference>
<feature type="binding site" evidence="5">
    <location>
        <position position="143"/>
    </location>
    <ligand>
        <name>Mg(2+)</name>
        <dbReference type="ChEBI" id="CHEBI:18420"/>
    </ligand>
</feature>
<feature type="binding site" evidence="5">
    <location>
        <position position="115"/>
    </location>
    <ligand>
        <name>Mg(2+)</name>
        <dbReference type="ChEBI" id="CHEBI:18420"/>
    </ligand>
</feature>
<evidence type="ECO:0000313" key="8">
    <source>
        <dbReference type="Proteomes" id="UP000187464"/>
    </source>
</evidence>
<dbReference type="GO" id="GO:0000287">
    <property type="term" value="F:magnesium ion binding"/>
    <property type="evidence" value="ECO:0007669"/>
    <property type="project" value="TreeGrafter"/>
</dbReference>
<keyword evidence="8" id="KW-1185">Reference proteome</keyword>
<protein>
    <submittedName>
        <fullName evidence="7">Citrate lyase, beta subunit</fullName>
    </submittedName>
</protein>
<evidence type="ECO:0000256" key="2">
    <source>
        <dbReference type="ARBA" id="ARBA00022723"/>
    </source>
</evidence>
<dbReference type="AlphaFoldDB" id="A0A1R3T2G4"/>
<comment type="cofactor">
    <cofactor evidence="1">
        <name>Mg(2+)</name>
        <dbReference type="ChEBI" id="CHEBI:18420"/>
    </cofactor>
</comment>
<evidence type="ECO:0000256" key="3">
    <source>
        <dbReference type="ARBA" id="ARBA00022842"/>
    </source>
</evidence>
<feature type="binding site" evidence="4">
    <location>
        <position position="59"/>
    </location>
    <ligand>
        <name>substrate</name>
    </ligand>
</feature>
<dbReference type="GO" id="GO:0006107">
    <property type="term" value="P:oxaloacetate metabolic process"/>
    <property type="evidence" value="ECO:0007669"/>
    <property type="project" value="TreeGrafter"/>
</dbReference>
<keyword evidence="7" id="KW-0456">Lyase</keyword>
<dbReference type="InterPro" id="IPR040442">
    <property type="entry name" value="Pyrv_kinase-like_dom_sf"/>
</dbReference>
<keyword evidence="3 5" id="KW-0460">Magnesium</keyword>
<organism evidence="7 8">
    <name type="scientific">Proteiniphilum saccharofermentans</name>
    <dbReference type="NCBI Taxonomy" id="1642647"/>
    <lineage>
        <taxon>Bacteria</taxon>
        <taxon>Pseudomonadati</taxon>
        <taxon>Bacteroidota</taxon>
        <taxon>Bacteroidia</taxon>
        <taxon>Bacteroidales</taxon>
        <taxon>Dysgonomonadaceae</taxon>
        <taxon>Proteiniphilum</taxon>
    </lineage>
</organism>
<dbReference type="InterPro" id="IPR011206">
    <property type="entry name" value="Citrate_lyase_beta/mcl1/mcl2"/>
</dbReference>
<dbReference type="PANTHER" id="PTHR32308:SF1">
    <property type="entry name" value="HPCH_HPAI ALDOLASE_CITRATE LYASE DOMAIN-CONTAINING PROTEIN"/>
    <property type="match status" value="1"/>
</dbReference>
<dbReference type="RefSeq" id="WP_076930092.1">
    <property type="nucleotide sequence ID" value="NZ_LT605205.1"/>
</dbReference>
<dbReference type="PANTHER" id="PTHR32308">
    <property type="entry name" value="LYASE BETA SUBUNIT, PUTATIVE (AFU_ORTHOLOGUE AFUA_4G13030)-RELATED"/>
    <property type="match status" value="1"/>
</dbReference>
<dbReference type="KEGG" id="psac:PSM36_1397"/>
<name>A0A1R3T2G4_9BACT</name>
<proteinExistence type="predicted"/>
<dbReference type="PIRSF" id="PIRSF015582">
    <property type="entry name" value="Cit_lyase_B"/>
    <property type="match status" value="1"/>
</dbReference>
<dbReference type="SUPFAM" id="SSF51621">
    <property type="entry name" value="Phosphoenolpyruvate/pyruvate domain"/>
    <property type="match status" value="1"/>
</dbReference>
<evidence type="ECO:0000256" key="1">
    <source>
        <dbReference type="ARBA" id="ARBA00001946"/>
    </source>
</evidence>